<dbReference type="Proteomes" id="UP000335636">
    <property type="component" value="Unassembled WGS sequence"/>
</dbReference>
<dbReference type="AlphaFoldDB" id="A0A5E4BXH4"/>
<name>A0A5E4BXH4_MARMO</name>
<gene>
    <name evidence="1" type="ORF">MONAX_5E008421</name>
</gene>
<proteinExistence type="predicted"/>
<evidence type="ECO:0000313" key="1">
    <source>
        <dbReference type="EMBL" id="VTJ73690.1"/>
    </source>
</evidence>
<evidence type="ECO:0000313" key="2">
    <source>
        <dbReference type="Proteomes" id="UP000335636"/>
    </source>
</evidence>
<accession>A0A5E4BXH4</accession>
<reference evidence="1" key="1">
    <citation type="submission" date="2019-04" db="EMBL/GenBank/DDBJ databases">
        <authorList>
            <person name="Alioto T."/>
            <person name="Alioto T."/>
        </authorList>
    </citation>
    <scope>NUCLEOTIDE SEQUENCE [LARGE SCALE GENOMIC DNA]</scope>
</reference>
<protein>
    <submittedName>
        <fullName evidence="1">Uncharacterized protein</fullName>
    </submittedName>
</protein>
<comment type="caution">
    <text evidence="1">The sequence shown here is derived from an EMBL/GenBank/DDBJ whole genome shotgun (WGS) entry which is preliminary data.</text>
</comment>
<keyword evidence="2" id="KW-1185">Reference proteome</keyword>
<dbReference type="EMBL" id="CABDUW010000691">
    <property type="protein sequence ID" value="VTJ73690.1"/>
    <property type="molecule type" value="Genomic_DNA"/>
</dbReference>
<sequence>MSPEPLSRLSVLPPSFLERPPSTLSYPVSSNLRTWAHSSPPWPPFYPVLYLIHQNQRISPHKKEIILRKLLCPDVEEESKLDTLKDA</sequence>
<organism evidence="1 2">
    <name type="scientific">Marmota monax</name>
    <name type="common">Woodchuck</name>
    <dbReference type="NCBI Taxonomy" id="9995"/>
    <lineage>
        <taxon>Eukaryota</taxon>
        <taxon>Metazoa</taxon>
        <taxon>Chordata</taxon>
        <taxon>Craniata</taxon>
        <taxon>Vertebrata</taxon>
        <taxon>Euteleostomi</taxon>
        <taxon>Mammalia</taxon>
        <taxon>Eutheria</taxon>
        <taxon>Euarchontoglires</taxon>
        <taxon>Glires</taxon>
        <taxon>Rodentia</taxon>
        <taxon>Sciuromorpha</taxon>
        <taxon>Sciuridae</taxon>
        <taxon>Xerinae</taxon>
        <taxon>Marmotini</taxon>
        <taxon>Marmota</taxon>
    </lineage>
</organism>